<dbReference type="AlphaFoldDB" id="A0A0H5DLU4"/>
<sequence length="42" mass="4782">MGTIILLIFKTNQRKTADRSELCGKTADKKKTRGLFRKGENI</sequence>
<evidence type="ECO:0000313" key="2">
    <source>
        <dbReference type="Proteomes" id="UP000182715"/>
    </source>
</evidence>
<name>A0A0H5DLU4_NEIMI</name>
<dbReference type="EMBL" id="CVTF01000139">
    <property type="protein sequence ID" value="CRL92574.1"/>
    <property type="molecule type" value="Genomic_DNA"/>
</dbReference>
<evidence type="ECO:0000313" key="1">
    <source>
        <dbReference type="EMBL" id="CRL92574.1"/>
    </source>
</evidence>
<dbReference type="Proteomes" id="UP000182715">
    <property type="component" value="Unassembled WGS sequence"/>
</dbReference>
<proteinExistence type="predicted"/>
<protein>
    <submittedName>
        <fullName evidence="1">Uncharacterized protein</fullName>
    </submittedName>
</protein>
<organism evidence="1 2">
    <name type="scientific">Neisseria meningitidis serogroup B</name>
    <dbReference type="NCBI Taxonomy" id="491"/>
    <lineage>
        <taxon>Bacteria</taxon>
        <taxon>Pseudomonadati</taxon>
        <taxon>Pseudomonadota</taxon>
        <taxon>Betaproteobacteria</taxon>
        <taxon>Neisseriales</taxon>
        <taxon>Neisseriaceae</taxon>
        <taxon>Neisseria</taxon>
    </lineage>
</organism>
<accession>A0A0H5DLU4</accession>
<reference evidence="1 2" key="1">
    <citation type="submission" date="2014-11" db="EMBL/GenBank/DDBJ databases">
        <authorList>
            <person name="Diene M.Seydina."/>
        </authorList>
    </citation>
    <scope>NUCLEOTIDE SEQUENCE [LARGE SCALE GENOMIC DNA]</scope>
    <source>
        <strain evidence="1 2">Neisseria meningitidis CHUV</strain>
    </source>
</reference>